<comment type="caution">
    <text evidence="2">The sequence shown here is derived from an EMBL/GenBank/DDBJ whole genome shotgun (WGS) entry which is preliminary data.</text>
</comment>
<name>A0ABV7IYV5_9RHOB</name>
<organism evidence="2 3">
    <name type="scientific">Cypionkella sinensis</name>
    <dbReference type="NCBI Taxonomy" id="1756043"/>
    <lineage>
        <taxon>Bacteria</taxon>
        <taxon>Pseudomonadati</taxon>
        <taxon>Pseudomonadota</taxon>
        <taxon>Alphaproteobacteria</taxon>
        <taxon>Rhodobacterales</taxon>
        <taxon>Paracoccaceae</taxon>
        <taxon>Cypionkella</taxon>
    </lineage>
</organism>
<gene>
    <name evidence="2" type="ORF">ACFOGH_11770</name>
</gene>
<dbReference type="Gene3D" id="3.40.50.1010">
    <property type="entry name" value="5'-nuclease"/>
    <property type="match status" value="1"/>
</dbReference>
<evidence type="ECO:0000313" key="3">
    <source>
        <dbReference type="Proteomes" id="UP001595547"/>
    </source>
</evidence>
<keyword evidence="3" id="KW-1185">Reference proteome</keyword>
<accession>A0ABV7IYV5</accession>
<dbReference type="RefSeq" id="WP_380073258.1">
    <property type="nucleotide sequence ID" value="NZ_JBHRTO010000001.1"/>
</dbReference>
<proteinExistence type="predicted"/>
<sequence>MSAASRGRENAHGIFVCENIMVNVACYIDGFNMYHSIDEGNRASGYLKGHLKWVDLYALMKRFTDPAIHTVQQVKFFTAYPVWNPAKLSRHQNYVAALRHTGVTIVEGKFKTKDSYCKNCRTTYQGREEKESDVNIAMHLINDAHCGVFDQAFLVTNDSDLLGPVRMLRNTIPDKKIKVIAPPFRRHSKELWAAANGRAKIGEAHLLACLLPIEAFDGAGNVIFRRPNEYAIPV</sequence>
<dbReference type="Pfam" id="PF01936">
    <property type="entry name" value="NYN"/>
    <property type="match status" value="1"/>
</dbReference>
<feature type="domain" description="NYN" evidence="1">
    <location>
        <begin position="24"/>
        <end position="196"/>
    </location>
</feature>
<reference evidence="3" key="1">
    <citation type="journal article" date="2019" name="Int. J. Syst. Evol. Microbiol.">
        <title>The Global Catalogue of Microorganisms (GCM) 10K type strain sequencing project: providing services to taxonomists for standard genome sequencing and annotation.</title>
        <authorList>
            <consortium name="The Broad Institute Genomics Platform"/>
            <consortium name="The Broad Institute Genome Sequencing Center for Infectious Disease"/>
            <person name="Wu L."/>
            <person name="Ma J."/>
        </authorList>
    </citation>
    <scope>NUCLEOTIDE SEQUENCE [LARGE SCALE GENOMIC DNA]</scope>
    <source>
        <strain evidence="3">KCTC 52039</strain>
    </source>
</reference>
<dbReference type="EMBL" id="JBHRTO010000001">
    <property type="protein sequence ID" value="MFC3181670.1"/>
    <property type="molecule type" value="Genomic_DNA"/>
</dbReference>
<evidence type="ECO:0000313" key="2">
    <source>
        <dbReference type="EMBL" id="MFC3181670.1"/>
    </source>
</evidence>
<dbReference type="CDD" id="cd18722">
    <property type="entry name" value="PIN_NicB-like"/>
    <property type="match status" value="1"/>
</dbReference>
<evidence type="ECO:0000259" key="1">
    <source>
        <dbReference type="Pfam" id="PF01936"/>
    </source>
</evidence>
<protein>
    <submittedName>
        <fullName evidence="2">NYN domain-containing protein</fullName>
    </submittedName>
</protein>
<dbReference type="InterPro" id="IPR021139">
    <property type="entry name" value="NYN"/>
</dbReference>
<dbReference type="Proteomes" id="UP001595547">
    <property type="component" value="Unassembled WGS sequence"/>
</dbReference>